<evidence type="ECO:0000256" key="1">
    <source>
        <dbReference type="ARBA" id="ARBA00004123"/>
    </source>
</evidence>
<dbReference type="PANTHER" id="PTHR47772:SF7">
    <property type="entry name" value="ZINC FINGER PROTEIN 160"/>
    <property type="match status" value="1"/>
</dbReference>
<evidence type="ECO:0000256" key="6">
    <source>
        <dbReference type="ARBA" id="ARBA00023015"/>
    </source>
</evidence>
<dbReference type="PROSITE" id="PS00028">
    <property type="entry name" value="ZINC_FINGER_C2H2_1"/>
    <property type="match status" value="1"/>
</dbReference>
<dbReference type="Proteomes" id="UP000766486">
    <property type="component" value="Unassembled WGS sequence"/>
</dbReference>
<evidence type="ECO:0000256" key="3">
    <source>
        <dbReference type="ARBA" id="ARBA00022737"/>
    </source>
</evidence>
<evidence type="ECO:0000256" key="5">
    <source>
        <dbReference type="ARBA" id="ARBA00022833"/>
    </source>
</evidence>
<keyword evidence="5" id="KW-0862">Zinc</keyword>
<keyword evidence="7" id="KW-0804">Transcription</keyword>
<keyword evidence="8" id="KW-0539">Nucleus</keyword>
<dbReference type="InterPro" id="IPR036236">
    <property type="entry name" value="Znf_C2H2_sf"/>
</dbReference>
<dbReference type="Pfam" id="PF12171">
    <property type="entry name" value="zf-C2H2_jaz"/>
    <property type="match status" value="1"/>
</dbReference>
<sequence length="205" mass="24305">MYWDYCQRCDRQFNSESALDQHIRDSPRHNICRACDDDFEDRDDLEQHCEDYHDYCVNCRRFFDDDEDLQEHEISQHNMCVTCGKYFSSESNLRNHQLTHMKKNIECPGCQRYFVTYSAMLLHLETGTCDCGIGRERVTELAFECRQSQYYASSQDDFDFECPDCAVPFLYISGLFQHVQSEACDEDLGWHSPLRVFLRFLSGRV</sequence>
<comment type="subcellular location">
    <subcellularLocation>
        <location evidence="1">Nucleus</location>
    </subcellularLocation>
</comment>
<dbReference type="EMBL" id="CABFNS010000863">
    <property type="protein sequence ID" value="VUC33504.1"/>
    <property type="molecule type" value="Genomic_DNA"/>
</dbReference>
<dbReference type="InterPro" id="IPR013087">
    <property type="entry name" value="Znf_C2H2_type"/>
</dbReference>
<comment type="caution">
    <text evidence="11">The sequence shown here is derived from an EMBL/GenBank/DDBJ whole genome shotgun (WGS) entry which is preliminary data.</text>
</comment>
<dbReference type="PROSITE" id="PS50157">
    <property type="entry name" value="ZINC_FINGER_C2H2_2"/>
    <property type="match status" value="2"/>
</dbReference>
<feature type="domain" description="C2H2-type" evidence="10">
    <location>
        <begin position="4"/>
        <end position="34"/>
    </location>
</feature>
<keyword evidence="3" id="KW-0677">Repeat</keyword>
<evidence type="ECO:0000256" key="8">
    <source>
        <dbReference type="ARBA" id="ARBA00023242"/>
    </source>
</evidence>
<dbReference type="InterPro" id="IPR050636">
    <property type="entry name" value="C2H2-ZF_domain-containing"/>
</dbReference>
<dbReference type="Gene3D" id="3.30.160.60">
    <property type="entry name" value="Classic Zinc Finger"/>
    <property type="match status" value="2"/>
</dbReference>
<dbReference type="InterPro" id="IPR022755">
    <property type="entry name" value="Znf_C2H2_jaz"/>
</dbReference>
<dbReference type="SMART" id="SM00355">
    <property type="entry name" value="ZnF_C2H2"/>
    <property type="match status" value="6"/>
</dbReference>
<dbReference type="PANTHER" id="PTHR47772">
    <property type="entry name" value="ZINC FINGER PROTEIN 200"/>
    <property type="match status" value="1"/>
</dbReference>
<gene>
    <name evidence="11" type="ORF">CLO192961_LOCUS352205</name>
</gene>
<accession>A0ABY6UU26</accession>
<keyword evidence="12" id="KW-1185">Reference proteome</keyword>
<evidence type="ECO:0000256" key="4">
    <source>
        <dbReference type="ARBA" id="ARBA00022771"/>
    </source>
</evidence>
<dbReference type="SUPFAM" id="SSF57667">
    <property type="entry name" value="beta-beta-alpha zinc fingers"/>
    <property type="match status" value="1"/>
</dbReference>
<proteinExistence type="predicted"/>
<reference evidence="11 12" key="1">
    <citation type="submission" date="2019-06" db="EMBL/GenBank/DDBJ databases">
        <authorList>
            <person name="Broberg M."/>
        </authorList>
    </citation>
    <scope>NUCLEOTIDE SEQUENCE [LARGE SCALE GENOMIC DNA]</scope>
</reference>
<evidence type="ECO:0000313" key="12">
    <source>
        <dbReference type="Proteomes" id="UP000766486"/>
    </source>
</evidence>
<feature type="domain" description="C2H2-type" evidence="10">
    <location>
        <begin position="78"/>
        <end position="105"/>
    </location>
</feature>
<evidence type="ECO:0000259" key="10">
    <source>
        <dbReference type="PROSITE" id="PS50157"/>
    </source>
</evidence>
<name>A0ABY6UU26_BIOOC</name>
<keyword evidence="4 9" id="KW-0863">Zinc-finger</keyword>
<evidence type="ECO:0000256" key="7">
    <source>
        <dbReference type="ARBA" id="ARBA00023163"/>
    </source>
</evidence>
<keyword evidence="2" id="KW-0479">Metal-binding</keyword>
<protein>
    <recommendedName>
        <fullName evidence="10">C2H2-type domain-containing protein</fullName>
    </recommendedName>
</protein>
<evidence type="ECO:0000256" key="2">
    <source>
        <dbReference type="ARBA" id="ARBA00022723"/>
    </source>
</evidence>
<dbReference type="Pfam" id="PF00096">
    <property type="entry name" value="zf-C2H2"/>
    <property type="match status" value="1"/>
</dbReference>
<evidence type="ECO:0000313" key="11">
    <source>
        <dbReference type="EMBL" id="VUC33504.1"/>
    </source>
</evidence>
<keyword evidence="6" id="KW-0805">Transcription regulation</keyword>
<evidence type="ECO:0000256" key="9">
    <source>
        <dbReference type="PROSITE-ProRule" id="PRU00042"/>
    </source>
</evidence>
<organism evidence="11 12">
    <name type="scientific">Bionectria ochroleuca</name>
    <name type="common">Gliocladium roseum</name>
    <dbReference type="NCBI Taxonomy" id="29856"/>
    <lineage>
        <taxon>Eukaryota</taxon>
        <taxon>Fungi</taxon>
        <taxon>Dikarya</taxon>
        <taxon>Ascomycota</taxon>
        <taxon>Pezizomycotina</taxon>
        <taxon>Sordariomycetes</taxon>
        <taxon>Hypocreomycetidae</taxon>
        <taxon>Hypocreales</taxon>
        <taxon>Bionectriaceae</taxon>
        <taxon>Clonostachys</taxon>
    </lineage>
</organism>